<dbReference type="PANTHER" id="PTHR47102:SF2">
    <property type="entry name" value="PROTEIN BNI1"/>
    <property type="match status" value="1"/>
</dbReference>
<comment type="caution">
    <text evidence="3">The sequence shown here is derived from an EMBL/GenBank/DDBJ whole genome shotgun (WGS) entry which is preliminary data.</text>
</comment>
<sequence length="2210" mass="258646">MSSSDIEFLEKYHLQSKDQALATLVKGSQEYIYYTLLKALNEQHSKLNEDQQTLLMNLKKNSDNFKNIELRSLMLEFESLCQEEDTKENQIKKQRIMQIINDQFLHIQFNNQGDKRHEFQHDDNTKQDNSLGIRQYKTKLDPQNVTLKTYLQKAYQNENLNKFSVYALRQLDFERMLKCNDKWIYEYLNILANSKALEGLDFVIPLFQRLIKGEFQLGSIFTAMSLQQMEELQKVYEDLNNNLDYIKKYYSKRFDSMNLNDNDTLKQKEHLLQVQDWQKTLPKQLQFESLITINLLNLNIKQSNYDINLFISYLQVPLQQYPGINPNIRDSMSKIKFQFNPISIPVQHDQIIYQHLEYMIKNDMDLEQIQRYFEEHYLNKTKALLYLQLGREVSNINQILTESEVIKLQNEKYIEFHEQTKLKRFQHGESVKLSIFLKNIPQVSIKVFQINTLNYYLQDSSQNFLNLNLKGLIPKNEMIFDYSKDFKPTLKIEKEIEFPEITQQERGIFIIDIYGNGIVSRALIQKGNIQLRQKKKVSSGHCFEILNEKLEICCSDTTGLWLDKQFYKIDQERKEILIPFGSTTQEHKVIITHEGFANLQRIQIEQESYKLKCRGIISEESMIIGNQAKVLLFPKLFGNQNPINLKLLKNTSILVTIYNEEMNPTVYTFDNIKFEDKKPYEMDIPISKFKQISISITAKIQSMLSKKLIDLMDCFSIVLEEQFDTEYFNNQFLQHTENEGYSIYVLGKGGEPKKNVKLELKFQIQHYQSITEILQTDDNGRIHLGQLKNVIAIDSKPLESQSINKNSRNWIISNLDIQDLPNQINKLAGQTITIPICIEKDNILLYKIHKNQVIDYFSQACVLEKNQLSFTLNEPGNYELQLMVDNKLKIIYIEIFKGIQKNDSDAFISNEKLLLDQQLNYLISIQDVKQIKEEQSTKIIGSIHSNRPVILFALVETFYKDSDVIIQQMKSILQSKKKEEFQIYKKQIEILTNTQISDEERYVEIRKSQETFIGNTLDKPQLLLNRQCIRECVNEKEQLKDEKGSSAQTGSIPPNELKKGLLHNAGDVSNMISIFCKLDFLKYPGKLITLELNESKEDEEYKEFSFEIPNCYSQITLFAINDYNYALQQVSLSFGGISTRSLEHQTNLKKDKCYNISRNSQALKKGESIYINDVTATQIKIIDSLEKVYRELISLNNNGKNLREKDLQNWEFIIKWNLKTLEQKHQLYDEYQSDELNLFLFFKDPPYFEVYVQNYIRNKIEKNLIDHFLCQNDTELERYLQISTFNTLNTIEQILLLLYFQEIKLNKTHSQNIYSYLQQKYQILHFDQNLAQRLFDTILTSQEAKEMKKNNTNNSNNQFQPSSRGGIFGASQLHPPPPPPPPGFCGLMAPPPPGGCPPPPSLGGCPPPPPPQSVFSTSTTTTNQVSGSLFGAAINTTQNGNDQLKQQLCKRKKMMCFVQKNKSSDDSSDDEHYNIQRNQYIQNYKNVEKTKEYGERHSFYYEDQNIPVKLNKFFIELAKYSMNQGILSASSFITSEIIHYTTFSEFVFILSILDLPFQNIKQNYYQFQEKGMQIVTESNVIYYSQEIKEVDVQLRNDILITQLFFDEQNKKQEFLQSQEYLTNHIYGSLIIVSNFSNENINGQIFVEIPNGAIPIKSPFYSKSINISCNPLSTTRYSYYWYFPKEGMFTIHPACLTIFDKVVAVSKSQEFNVVNVKANPNLEVIEDILGTGNKANILKFLETKNIFDEKVFKSSQIVHLYEDKDFYQQVLKIYQAKKFQDSQILNYAVYHADFEGLKEFFQQQNILDKFNSIKYFKCSLFEINNIKMLEYYPLITKRIHKLKQDEQGILNVELRKQYKNYLQYLIEKPLHTIEDKIGFSYYLLLQERITEAIKVFSSIQEPIDAGNCELQYDYFQAYFDFYVGYPNFHEARRICEKYLNYPVIYWRNLFYDIANLLAEFDGDDDQKEVGQNKNQYQSQKQLALKEETLSCEIDGTKILLTYSNLKQATIMFYNFNQEVVFSIDPFQLNKSKDFSIIESNHVINVILENEEPGIIYKKAIEIPLNLQKDNLFIQINGIHKKCFQSYTSNGLIVNIMENSGQIRVCDLNGKQLSKVYVKVYVKQKTGESYFYKDGYTDLRGRFDYASLNSEEISQAQTFALFISDKQHGSVVKEVKTPSLLGKFEGDVKLVSTLWQKKAENQRSNQNCKTMQ</sequence>
<gene>
    <name evidence="3" type="ORF">PPENT_87.1.T1570026</name>
</gene>
<feature type="coiled-coil region" evidence="1">
    <location>
        <begin position="222"/>
        <end position="249"/>
    </location>
</feature>
<proteinExistence type="predicted"/>
<dbReference type="InterPro" id="IPR051661">
    <property type="entry name" value="Actin_filament_regulator"/>
</dbReference>
<feature type="region of interest" description="Disordered" evidence="2">
    <location>
        <begin position="1349"/>
        <end position="1378"/>
    </location>
</feature>
<keyword evidence="1" id="KW-0175">Coiled coil</keyword>
<protein>
    <submittedName>
        <fullName evidence="3">Uncharacterized protein</fullName>
    </submittedName>
</protein>
<dbReference type="OrthoDB" id="17798at2759"/>
<organism evidence="3 4">
    <name type="scientific">Paramecium pentaurelia</name>
    <dbReference type="NCBI Taxonomy" id="43138"/>
    <lineage>
        <taxon>Eukaryota</taxon>
        <taxon>Sar</taxon>
        <taxon>Alveolata</taxon>
        <taxon>Ciliophora</taxon>
        <taxon>Intramacronucleata</taxon>
        <taxon>Oligohymenophorea</taxon>
        <taxon>Peniculida</taxon>
        <taxon>Parameciidae</taxon>
        <taxon>Paramecium</taxon>
    </lineage>
</organism>
<reference evidence="3" key="1">
    <citation type="submission" date="2021-01" db="EMBL/GenBank/DDBJ databases">
        <authorList>
            <consortium name="Genoscope - CEA"/>
            <person name="William W."/>
        </authorList>
    </citation>
    <scope>NUCLEOTIDE SEQUENCE</scope>
</reference>
<dbReference type="PANTHER" id="PTHR47102">
    <property type="entry name" value="PROTEIN BNI1"/>
    <property type="match status" value="1"/>
</dbReference>
<evidence type="ECO:0000313" key="3">
    <source>
        <dbReference type="EMBL" id="CAD8209935.1"/>
    </source>
</evidence>
<evidence type="ECO:0000256" key="1">
    <source>
        <dbReference type="SAM" id="Coils"/>
    </source>
</evidence>
<keyword evidence="4" id="KW-1185">Reference proteome</keyword>
<dbReference type="EMBL" id="CAJJDO010000157">
    <property type="protein sequence ID" value="CAD8209935.1"/>
    <property type="molecule type" value="Genomic_DNA"/>
</dbReference>
<name>A0A8S1Y794_9CILI</name>
<evidence type="ECO:0000313" key="4">
    <source>
        <dbReference type="Proteomes" id="UP000689195"/>
    </source>
</evidence>
<accession>A0A8S1Y794</accession>
<evidence type="ECO:0000256" key="2">
    <source>
        <dbReference type="SAM" id="MobiDB-lite"/>
    </source>
</evidence>
<dbReference type="Proteomes" id="UP000689195">
    <property type="component" value="Unassembled WGS sequence"/>
</dbReference>